<accession>A0A1I1WME6</accession>
<keyword evidence="3" id="KW-0804">Transcription</keyword>
<reference evidence="6" key="1">
    <citation type="submission" date="2016-10" db="EMBL/GenBank/DDBJ databases">
        <authorList>
            <person name="Varghese N."/>
            <person name="Submissions S."/>
        </authorList>
    </citation>
    <scope>NUCLEOTIDE SEQUENCE [LARGE SCALE GENOMIC DNA]</scope>
    <source>
        <strain evidence="6">JCM 2783</strain>
    </source>
</reference>
<dbReference type="Proteomes" id="UP000243950">
    <property type="component" value="Unassembled WGS sequence"/>
</dbReference>
<dbReference type="RefSeq" id="WP_093505180.1">
    <property type="nucleotide sequence ID" value="NZ_BSSG01000006.1"/>
</dbReference>
<keyword evidence="1" id="KW-0805">Transcription regulation</keyword>
<evidence type="ECO:0000259" key="4">
    <source>
        <dbReference type="PROSITE" id="PS50932"/>
    </source>
</evidence>
<feature type="domain" description="HTH lacI-type" evidence="4">
    <location>
        <begin position="21"/>
        <end position="75"/>
    </location>
</feature>
<keyword evidence="2" id="KW-0238">DNA-binding</keyword>
<dbReference type="EMBL" id="FOMO01000006">
    <property type="protein sequence ID" value="SFD96141.1"/>
    <property type="molecule type" value="Genomic_DNA"/>
</dbReference>
<dbReference type="InterPro" id="IPR010982">
    <property type="entry name" value="Lambda_DNA-bd_dom_sf"/>
</dbReference>
<evidence type="ECO:0000256" key="3">
    <source>
        <dbReference type="ARBA" id="ARBA00023163"/>
    </source>
</evidence>
<dbReference type="Pfam" id="PF00356">
    <property type="entry name" value="LacI"/>
    <property type="match status" value="1"/>
</dbReference>
<evidence type="ECO:0000313" key="5">
    <source>
        <dbReference type="EMBL" id="SFD96141.1"/>
    </source>
</evidence>
<dbReference type="Gene3D" id="3.40.50.2300">
    <property type="match status" value="2"/>
</dbReference>
<protein>
    <submittedName>
        <fullName evidence="5">Transcriptional regulator, LacI family</fullName>
    </submittedName>
</protein>
<dbReference type="SUPFAM" id="SSF47413">
    <property type="entry name" value="lambda repressor-like DNA-binding domains"/>
    <property type="match status" value="1"/>
</dbReference>
<dbReference type="PANTHER" id="PTHR30146">
    <property type="entry name" value="LACI-RELATED TRANSCRIPTIONAL REPRESSOR"/>
    <property type="match status" value="1"/>
</dbReference>
<dbReference type="PANTHER" id="PTHR30146:SF33">
    <property type="entry name" value="TRANSCRIPTIONAL REGULATOR"/>
    <property type="match status" value="1"/>
</dbReference>
<dbReference type="GO" id="GO:0003700">
    <property type="term" value="F:DNA-binding transcription factor activity"/>
    <property type="evidence" value="ECO:0007669"/>
    <property type="project" value="TreeGrafter"/>
</dbReference>
<dbReference type="Gene3D" id="1.10.260.40">
    <property type="entry name" value="lambda repressor-like DNA-binding domains"/>
    <property type="match status" value="1"/>
</dbReference>
<dbReference type="InterPro" id="IPR028082">
    <property type="entry name" value="Peripla_BP_I"/>
</dbReference>
<organism evidence="5 6">
    <name type="scientific">Pseudomonas straminea</name>
    <dbReference type="NCBI Taxonomy" id="47882"/>
    <lineage>
        <taxon>Bacteria</taxon>
        <taxon>Pseudomonadati</taxon>
        <taxon>Pseudomonadota</taxon>
        <taxon>Gammaproteobacteria</taxon>
        <taxon>Pseudomonadales</taxon>
        <taxon>Pseudomonadaceae</taxon>
        <taxon>Phytopseudomonas</taxon>
    </lineage>
</organism>
<dbReference type="GO" id="GO:0000976">
    <property type="term" value="F:transcription cis-regulatory region binding"/>
    <property type="evidence" value="ECO:0007669"/>
    <property type="project" value="TreeGrafter"/>
</dbReference>
<gene>
    <name evidence="5" type="ORF">SAMN05216372_10634</name>
</gene>
<evidence type="ECO:0000313" key="6">
    <source>
        <dbReference type="Proteomes" id="UP000243950"/>
    </source>
</evidence>
<keyword evidence="6" id="KW-1185">Reference proteome</keyword>
<sequence length="348" mass="36967">MARKSRRELAKDRGDLGDLPVTVKDVALRAGVSPITVSRAIQRPELVSDATRAHVLEVVRAMGYVPNLMAGGLATSKSRLVAIVLPTIANSIYASVVQAIMDRLAEAGYHTLVGPSGYIPEQEEALLAAILGRRPDGIVLTGTFHTQASRERLASAGIPVVEAWDLSDNGLDMQVGFSHEQVGATVAEHFFAKGYRRWAVIGVNDPRALRRCKAVIGRLAELGVNNVAVQTLPLPATWEVGRKGLANLLDAGEKPDFIFCSSDTVALGVLAEASTRGLNVPGDLAVLGFGDTLNGQFADPALSTVSVNATEMGHQVAEALLRRFDGQSAEPRVDTGFTIVERGSTART</sequence>
<name>A0A1I1WME6_PSEOC</name>
<dbReference type="AlphaFoldDB" id="A0A1I1WME6"/>
<dbReference type="Pfam" id="PF13377">
    <property type="entry name" value="Peripla_BP_3"/>
    <property type="match status" value="1"/>
</dbReference>
<proteinExistence type="predicted"/>
<dbReference type="PROSITE" id="PS00356">
    <property type="entry name" value="HTH_LACI_1"/>
    <property type="match status" value="1"/>
</dbReference>
<dbReference type="PROSITE" id="PS50932">
    <property type="entry name" value="HTH_LACI_2"/>
    <property type="match status" value="1"/>
</dbReference>
<dbReference type="InterPro" id="IPR000843">
    <property type="entry name" value="HTH_LacI"/>
</dbReference>
<dbReference type="SUPFAM" id="SSF53822">
    <property type="entry name" value="Periplasmic binding protein-like I"/>
    <property type="match status" value="1"/>
</dbReference>
<dbReference type="CDD" id="cd01392">
    <property type="entry name" value="HTH_LacI"/>
    <property type="match status" value="1"/>
</dbReference>
<evidence type="ECO:0000256" key="1">
    <source>
        <dbReference type="ARBA" id="ARBA00023015"/>
    </source>
</evidence>
<dbReference type="SMART" id="SM00354">
    <property type="entry name" value="HTH_LACI"/>
    <property type="match status" value="1"/>
</dbReference>
<evidence type="ECO:0000256" key="2">
    <source>
        <dbReference type="ARBA" id="ARBA00023125"/>
    </source>
</evidence>
<dbReference type="InterPro" id="IPR046335">
    <property type="entry name" value="LacI/GalR-like_sensor"/>
</dbReference>
<dbReference type="CDD" id="cd01575">
    <property type="entry name" value="PBP1_GntR"/>
    <property type="match status" value="1"/>
</dbReference>